<keyword evidence="4" id="KW-1185">Reference proteome</keyword>
<sequence>MVYRMQDVLRSVEAMPPPPSRTTTDDIIGRARRSQIWRNVALGSGVAACLAVVVTVPALALTGPDMGGAQPAAQPAQQQSSAPPPATPTDPPLPVKKVAFRTDLAGYRIGEFQVGPPAYVTAGYTELPVYRDGVVGLMSTPQGTSPTMLPVEIATITVYAKDVYDTATFGGAGNATLAIGQRYPMSIEGRQAWTRDWVYTSPVNPKKKMTMAALAWQHADGAWATLVPNFNSLDLSREQATKIATGLTTRTPVDLKVPYRLSYLPANWQAVAVRQNPAANRNLISQVFLHQGPVADPAARIDDVLPGNLQISLMKGLGAGKAESIKKEGVHCTPGKATCAVIHGDYRIDLYGYGGTLSDTEIKKIADGLQLGDLAHQNTWYKVDF</sequence>
<keyword evidence="2" id="KW-1133">Transmembrane helix</keyword>
<evidence type="ECO:0000256" key="1">
    <source>
        <dbReference type="SAM" id="MobiDB-lite"/>
    </source>
</evidence>
<feature type="compositionally biased region" description="Pro residues" evidence="1">
    <location>
        <begin position="82"/>
        <end position="94"/>
    </location>
</feature>
<organism evidence="3 4">
    <name type="scientific">Actinoplanes friuliensis DSM 7358</name>
    <dbReference type="NCBI Taxonomy" id="1246995"/>
    <lineage>
        <taxon>Bacteria</taxon>
        <taxon>Bacillati</taxon>
        <taxon>Actinomycetota</taxon>
        <taxon>Actinomycetes</taxon>
        <taxon>Micromonosporales</taxon>
        <taxon>Micromonosporaceae</taxon>
        <taxon>Actinoplanes</taxon>
    </lineage>
</organism>
<protein>
    <submittedName>
        <fullName evidence="3">Uncharacterized protein</fullName>
    </submittedName>
</protein>
<accession>U5W4W6</accession>
<keyword evidence="2" id="KW-0472">Membrane</keyword>
<dbReference type="PATRIC" id="fig|1246995.3.peg.5988"/>
<feature type="region of interest" description="Disordered" evidence="1">
    <location>
        <begin position="67"/>
        <end position="95"/>
    </location>
</feature>
<evidence type="ECO:0000313" key="3">
    <source>
        <dbReference type="EMBL" id="AGZ44169.1"/>
    </source>
</evidence>
<evidence type="ECO:0000313" key="4">
    <source>
        <dbReference type="Proteomes" id="UP000017746"/>
    </source>
</evidence>
<gene>
    <name evidence="3" type="ORF">AFR_29540</name>
</gene>
<dbReference type="eggNOG" id="ENOG5031UE4">
    <property type="taxonomic scope" value="Bacteria"/>
</dbReference>
<feature type="transmembrane region" description="Helical" evidence="2">
    <location>
        <begin position="40"/>
        <end position="61"/>
    </location>
</feature>
<proteinExistence type="predicted"/>
<keyword evidence="2" id="KW-0812">Transmembrane</keyword>
<dbReference type="AlphaFoldDB" id="U5W4W6"/>
<dbReference type="Proteomes" id="UP000017746">
    <property type="component" value="Chromosome"/>
</dbReference>
<dbReference type="KEGG" id="afs:AFR_29540"/>
<dbReference type="HOGENOM" id="CLU_716948_0_0_11"/>
<evidence type="ECO:0000256" key="2">
    <source>
        <dbReference type="SAM" id="Phobius"/>
    </source>
</evidence>
<reference evidence="3 4" key="1">
    <citation type="journal article" date="2014" name="J. Biotechnol.">
        <title>Complete genome sequence of the actinobacterium Actinoplanes friuliensis HAG 010964, producer of the lipopeptide antibiotic friulimycin.</title>
        <authorList>
            <person name="Ruckert C."/>
            <person name="Szczepanowski R."/>
            <person name="Albersmeier A."/>
            <person name="Goesmann A."/>
            <person name="Fischer N."/>
            <person name="Steinkamper A."/>
            <person name="Puhler A."/>
            <person name="Biener R."/>
            <person name="Schwartz D."/>
            <person name="Kalinowski J."/>
        </authorList>
    </citation>
    <scope>NUCLEOTIDE SEQUENCE [LARGE SCALE GENOMIC DNA]</scope>
    <source>
        <strain evidence="3 4">DSM 7358</strain>
    </source>
</reference>
<dbReference type="EMBL" id="CP006272">
    <property type="protein sequence ID" value="AGZ44169.1"/>
    <property type="molecule type" value="Genomic_DNA"/>
</dbReference>
<name>U5W4W6_9ACTN</name>
<feature type="compositionally biased region" description="Low complexity" evidence="1">
    <location>
        <begin position="69"/>
        <end position="81"/>
    </location>
</feature>